<keyword evidence="12" id="KW-1185">Reference proteome</keyword>
<dbReference type="InterPro" id="IPR017871">
    <property type="entry name" value="ABC_transporter-like_CS"/>
</dbReference>
<dbReference type="CDD" id="cd03215">
    <property type="entry name" value="ABC_Carb_Monos_II"/>
    <property type="match status" value="1"/>
</dbReference>
<evidence type="ECO:0000256" key="6">
    <source>
        <dbReference type="ARBA" id="ARBA00022741"/>
    </source>
</evidence>
<evidence type="ECO:0000313" key="12">
    <source>
        <dbReference type="Proteomes" id="UP000664122"/>
    </source>
</evidence>
<gene>
    <name evidence="11" type="ORF">J1C48_02415</name>
</gene>
<dbReference type="SUPFAM" id="SSF52540">
    <property type="entry name" value="P-loop containing nucleoside triphosphate hydrolases"/>
    <property type="match status" value="2"/>
</dbReference>
<dbReference type="SMART" id="SM00382">
    <property type="entry name" value="AAA"/>
    <property type="match status" value="2"/>
</dbReference>
<sequence>MPVQTHAVEGEVFASLSNASKFYGSFAALKDVSIKLSCGEVHMLLGENGAGKSTLVSLLTGTNRLDEGKRTLRGADCPNLTPLEAREAGINTVLQDFGLAPTLTAVENYTLGREKTKGGFLDKAQMRADMIRAMEKLGVSIDPDARVDTLTRAEQQLLEIVRALGGKPGALILDEPTATLSHDESEHLFSAVQLLRSEGWAILYISHRMEEIRRLGDVVTILRDGRFVGCHRLADVSNDQMITEMVGREMANFYPEIPHNPTTVALEVKGLSSGQKVRDISFAVRAGEIVGLGGLVGCGKAEVARAIFGLQPIDDGQVIVAGTRISKPTPAAMLDCGLVYLPQDRRGEALALNRSVAENIVVEVLGEKNSATAGFVKTSVLGRLVADVMTRLKVQPAEPRKLVQELSGGNQQKVVLGRALSRSRKIFAFDEPTAGIDVGARLDFYKQLQQLCAEGAAILFISSDLQELVHLSHRIYVMHEGFCTAELDQGQITEERVIAYAFGEKPKEDIQ</sequence>
<keyword evidence="7 11" id="KW-0067">ATP-binding</keyword>
<dbReference type="InterPro" id="IPR027417">
    <property type="entry name" value="P-loop_NTPase"/>
</dbReference>
<keyword evidence="9" id="KW-0472">Membrane</keyword>
<evidence type="ECO:0000313" key="11">
    <source>
        <dbReference type="EMBL" id="MBO0661419.1"/>
    </source>
</evidence>
<evidence type="ECO:0000256" key="8">
    <source>
        <dbReference type="ARBA" id="ARBA00022967"/>
    </source>
</evidence>
<dbReference type="EMBL" id="JAFMPP010000001">
    <property type="protein sequence ID" value="MBO0661419.1"/>
    <property type="molecule type" value="Genomic_DNA"/>
</dbReference>
<evidence type="ECO:0000256" key="2">
    <source>
        <dbReference type="ARBA" id="ARBA00022448"/>
    </source>
</evidence>
<dbReference type="InterPro" id="IPR003593">
    <property type="entry name" value="AAA+_ATPase"/>
</dbReference>
<protein>
    <submittedName>
        <fullName evidence="11">Sugar ABC transporter ATP-binding protein</fullName>
    </submittedName>
</protein>
<dbReference type="Proteomes" id="UP000664122">
    <property type="component" value="Unassembled WGS sequence"/>
</dbReference>
<evidence type="ECO:0000256" key="5">
    <source>
        <dbReference type="ARBA" id="ARBA00022737"/>
    </source>
</evidence>
<dbReference type="CDD" id="cd03216">
    <property type="entry name" value="ABC_Carb_Monos_I"/>
    <property type="match status" value="1"/>
</dbReference>
<evidence type="ECO:0000256" key="9">
    <source>
        <dbReference type="ARBA" id="ARBA00023136"/>
    </source>
</evidence>
<dbReference type="InterPro" id="IPR050107">
    <property type="entry name" value="ABC_carbohydrate_import_ATPase"/>
</dbReference>
<keyword evidence="4" id="KW-0762">Sugar transport</keyword>
<dbReference type="GO" id="GO:0005524">
    <property type="term" value="F:ATP binding"/>
    <property type="evidence" value="ECO:0007669"/>
    <property type="project" value="UniProtKB-KW"/>
</dbReference>
<proteinExistence type="inferred from homology"/>
<dbReference type="PANTHER" id="PTHR43790:SF3">
    <property type="entry name" value="D-ALLOSE IMPORT ATP-BINDING PROTEIN ALSA-RELATED"/>
    <property type="match status" value="1"/>
</dbReference>
<keyword evidence="6" id="KW-0547">Nucleotide-binding</keyword>
<evidence type="ECO:0000256" key="7">
    <source>
        <dbReference type="ARBA" id="ARBA00022840"/>
    </source>
</evidence>
<evidence type="ECO:0000256" key="3">
    <source>
        <dbReference type="ARBA" id="ARBA00022475"/>
    </source>
</evidence>
<comment type="caution">
    <text evidence="11">The sequence shown here is derived from an EMBL/GenBank/DDBJ whole genome shotgun (WGS) entry which is preliminary data.</text>
</comment>
<keyword evidence="8" id="KW-1278">Translocase</keyword>
<accession>A0A939FV47</accession>
<dbReference type="Pfam" id="PF00005">
    <property type="entry name" value="ABC_tran"/>
    <property type="match status" value="2"/>
</dbReference>
<dbReference type="PROSITE" id="PS00211">
    <property type="entry name" value="ABC_TRANSPORTER_1"/>
    <property type="match status" value="1"/>
</dbReference>
<evidence type="ECO:0000256" key="1">
    <source>
        <dbReference type="ARBA" id="ARBA00005417"/>
    </source>
</evidence>
<dbReference type="InterPro" id="IPR003439">
    <property type="entry name" value="ABC_transporter-like_ATP-bd"/>
</dbReference>
<keyword evidence="5" id="KW-0677">Repeat</keyword>
<organism evidence="11 12">
    <name type="scientific">Jiella flava</name>
    <dbReference type="NCBI Taxonomy" id="2816857"/>
    <lineage>
        <taxon>Bacteria</taxon>
        <taxon>Pseudomonadati</taxon>
        <taxon>Pseudomonadota</taxon>
        <taxon>Alphaproteobacteria</taxon>
        <taxon>Hyphomicrobiales</taxon>
        <taxon>Aurantimonadaceae</taxon>
        <taxon>Jiella</taxon>
    </lineage>
</organism>
<keyword evidence="2" id="KW-0813">Transport</keyword>
<dbReference type="RefSeq" id="WP_207256042.1">
    <property type="nucleotide sequence ID" value="NZ_JAFMPP010000001.1"/>
</dbReference>
<evidence type="ECO:0000256" key="4">
    <source>
        <dbReference type="ARBA" id="ARBA00022597"/>
    </source>
</evidence>
<comment type="similarity">
    <text evidence="1">Belongs to the ABC transporter superfamily.</text>
</comment>
<dbReference type="PANTHER" id="PTHR43790">
    <property type="entry name" value="CARBOHYDRATE TRANSPORT ATP-BINDING PROTEIN MG119-RELATED"/>
    <property type="match status" value="1"/>
</dbReference>
<dbReference type="GO" id="GO:0016887">
    <property type="term" value="F:ATP hydrolysis activity"/>
    <property type="evidence" value="ECO:0007669"/>
    <property type="project" value="InterPro"/>
</dbReference>
<name>A0A939FV47_9HYPH</name>
<evidence type="ECO:0000259" key="10">
    <source>
        <dbReference type="PROSITE" id="PS50893"/>
    </source>
</evidence>
<dbReference type="Gene3D" id="3.40.50.300">
    <property type="entry name" value="P-loop containing nucleotide triphosphate hydrolases"/>
    <property type="match status" value="2"/>
</dbReference>
<feature type="domain" description="ABC transporter" evidence="10">
    <location>
        <begin position="14"/>
        <end position="249"/>
    </location>
</feature>
<dbReference type="AlphaFoldDB" id="A0A939FV47"/>
<keyword evidence="3" id="KW-1003">Cell membrane</keyword>
<reference evidence="11" key="1">
    <citation type="submission" date="2021-03" db="EMBL/GenBank/DDBJ databases">
        <title>Whole genome sequence of Jiella sp. CQZ9-1.</title>
        <authorList>
            <person name="Tuo L."/>
        </authorList>
    </citation>
    <scope>NUCLEOTIDE SEQUENCE</scope>
    <source>
        <strain evidence="11">CQZ9-1</strain>
    </source>
</reference>
<dbReference type="PROSITE" id="PS50893">
    <property type="entry name" value="ABC_TRANSPORTER_2"/>
    <property type="match status" value="2"/>
</dbReference>
<feature type="domain" description="ABC transporter" evidence="10">
    <location>
        <begin position="257"/>
        <end position="505"/>
    </location>
</feature>